<gene>
    <name evidence="2" type="ORF">CLUP02_18009</name>
</gene>
<sequence>MELSNTSDPMLQREDENSSLEAEAQKAFIEPESYLHDLTLAATLAFMYAVRGVDIDFRESTELQPELGSLKRSFERLEQCQEGYTVPDESSGNRSNVRRQPKWLWQEQKYRALKRIMEVVMPSK</sequence>
<dbReference type="Proteomes" id="UP000830671">
    <property type="component" value="Chromosome 10"/>
</dbReference>
<evidence type="ECO:0000313" key="2">
    <source>
        <dbReference type="EMBL" id="UQC76496.1"/>
    </source>
</evidence>
<dbReference type="GeneID" id="73351923"/>
<protein>
    <submittedName>
        <fullName evidence="2">Uncharacterized protein</fullName>
    </submittedName>
</protein>
<accession>A0A9Q8SGI9</accession>
<evidence type="ECO:0000256" key="1">
    <source>
        <dbReference type="SAM" id="MobiDB-lite"/>
    </source>
</evidence>
<dbReference type="RefSeq" id="XP_049138137.1">
    <property type="nucleotide sequence ID" value="XM_049296913.1"/>
</dbReference>
<dbReference type="KEGG" id="clup:CLUP02_18009"/>
<organism evidence="2 3">
    <name type="scientific">Colletotrichum lupini</name>
    <dbReference type="NCBI Taxonomy" id="145971"/>
    <lineage>
        <taxon>Eukaryota</taxon>
        <taxon>Fungi</taxon>
        <taxon>Dikarya</taxon>
        <taxon>Ascomycota</taxon>
        <taxon>Pezizomycotina</taxon>
        <taxon>Sordariomycetes</taxon>
        <taxon>Hypocreomycetidae</taxon>
        <taxon>Glomerellales</taxon>
        <taxon>Glomerellaceae</taxon>
        <taxon>Colletotrichum</taxon>
        <taxon>Colletotrichum acutatum species complex</taxon>
    </lineage>
</organism>
<dbReference type="AlphaFoldDB" id="A0A9Q8SGI9"/>
<keyword evidence="3" id="KW-1185">Reference proteome</keyword>
<evidence type="ECO:0000313" key="3">
    <source>
        <dbReference type="Proteomes" id="UP000830671"/>
    </source>
</evidence>
<feature type="region of interest" description="Disordered" evidence="1">
    <location>
        <begin position="1"/>
        <end position="22"/>
    </location>
</feature>
<proteinExistence type="predicted"/>
<name>A0A9Q8SGI9_9PEZI</name>
<dbReference type="EMBL" id="CP019472">
    <property type="protein sequence ID" value="UQC76496.1"/>
    <property type="molecule type" value="Genomic_DNA"/>
</dbReference>
<reference evidence="2" key="1">
    <citation type="journal article" date="2021" name="Mol. Plant Microbe Interact.">
        <title>Complete Genome Sequence of the Plant-Pathogenic Fungus Colletotrichum lupini.</title>
        <authorList>
            <person name="Baroncelli R."/>
            <person name="Pensec F."/>
            <person name="Da Lio D."/>
            <person name="Boufleur T."/>
            <person name="Vicente I."/>
            <person name="Sarrocco S."/>
            <person name="Picot A."/>
            <person name="Baraldi E."/>
            <person name="Sukno S."/>
            <person name="Thon M."/>
            <person name="Le Floch G."/>
        </authorList>
    </citation>
    <scope>NUCLEOTIDE SEQUENCE</scope>
    <source>
        <strain evidence="2">IMI 504893</strain>
    </source>
</reference>